<feature type="region of interest" description="Disordered" evidence="1">
    <location>
        <begin position="1"/>
        <end position="34"/>
    </location>
</feature>
<dbReference type="EMBL" id="BARW01043403">
    <property type="protein sequence ID" value="GAJ19721.1"/>
    <property type="molecule type" value="Genomic_DNA"/>
</dbReference>
<organism evidence="2">
    <name type="scientific">marine sediment metagenome</name>
    <dbReference type="NCBI Taxonomy" id="412755"/>
    <lineage>
        <taxon>unclassified sequences</taxon>
        <taxon>metagenomes</taxon>
        <taxon>ecological metagenomes</taxon>
    </lineage>
</organism>
<accession>X1VRS0</accession>
<reference evidence="2" key="1">
    <citation type="journal article" date="2014" name="Front. Microbiol.">
        <title>High frequency of phylogenetically diverse reductive dehalogenase-homologous genes in deep subseafloor sedimentary metagenomes.</title>
        <authorList>
            <person name="Kawai M."/>
            <person name="Futagami T."/>
            <person name="Toyoda A."/>
            <person name="Takaki Y."/>
            <person name="Nishi S."/>
            <person name="Hori S."/>
            <person name="Arai W."/>
            <person name="Tsubouchi T."/>
            <person name="Morono Y."/>
            <person name="Uchiyama I."/>
            <person name="Ito T."/>
            <person name="Fujiyama A."/>
            <person name="Inagaki F."/>
            <person name="Takami H."/>
        </authorList>
    </citation>
    <scope>NUCLEOTIDE SEQUENCE</scope>
    <source>
        <strain evidence="2">Expedition CK06-06</strain>
    </source>
</reference>
<evidence type="ECO:0000313" key="2">
    <source>
        <dbReference type="EMBL" id="GAJ19721.1"/>
    </source>
</evidence>
<protein>
    <submittedName>
        <fullName evidence="2">Uncharacterized protein</fullName>
    </submittedName>
</protein>
<feature type="compositionally biased region" description="Basic and acidic residues" evidence="1">
    <location>
        <begin position="20"/>
        <end position="34"/>
    </location>
</feature>
<comment type="caution">
    <text evidence="2">The sequence shown here is derived from an EMBL/GenBank/DDBJ whole genome shotgun (WGS) entry which is preliminary data.</text>
</comment>
<evidence type="ECO:0000256" key="1">
    <source>
        <dbReference type="SAM" id="MobiDB-lite"/>
    </source>
</evidence>
<gene>
    <name evidence="2" type="ORF">S12H4_63594</name>
</gene>
<dbReference type="AlphaFoldDB" id="X1VRS0"/>
<name>X1VRS0_9ZZZZ</name>
<feature type="non-terminal residue" evidence="2">
    <location>
        <position position="1"/>
    </location>
</feature>
<sequence length="34" mass="3521">ISASTGINPAGLKTPGATNKAKEDSEWVDPHEKA</sequence>
<proteinExistence type="predicted"/>
<feature type="non-terminal residue" evidence="2">
    <location>
        <position position="34"/>
    </location>
</feature>